<reference evidence="5" key="1">
    <citation type="submission" date="2025-08" db="UniProtKB">
        <authorList>
            <consortium name="RefSeq"/>
        </authorList>
    </citation>
    <scope>IDENTIFICATION</scope>
    <source>
        <tissue evidence="5">Muscle</tissue>
    </source>
</reference>
<dbReference type="PROSITE" id="PS50279">
    <property type="entry name" value="BPTI_KUNITZ_2"/>
    <property type="match status" value="1"/>
</dbReference>
<keyword evidence="1" id="KW-1015">Disulfide bond</keyword>
<dbReference type="PANTHER" id="PTHR10083">
    <property type="entry name" value="KUNITZ-TYPE PROTEASE INHIBITOR-RELATED"/>
    <property type="match status" value="1"/>
</dbReference>
<dbReference type="GO" id="GO:0004867">
    <property type="term" value="F:serine-type endopeptidase inhibitor activity"/>
    <property type="evidence" value="ECO:0007669"/>
    <property type="project" value="InterPro"/>
</dbReference>
<dbReference type="InterPro" id="IPR002223">
    <property type="entry name" value="Kunitz_BPTI"/>
</dbReference>
<dbReference type="SUPFAM" id="SSF57362">
    <property type="entry name" value="BPTI-like"/>
    <property type="match status" value="1"/>
</dbReference>
<proteinExistence type="predicted"/>
<dbReference type="InParanoid" id="A0A7R5K5C8"/>
<evidence type="ECO:0000313" key="5">
    <source>
        <dbReference type="RefSeq" id="XP_039234890.1"/>
    </source>
</evidence>
<protein>
    <submittedName>
        <fullName evidence="5">Collagen alpha-1(VII) chain-like</fullName>
    </submittedName>
</protein>
<feature type="non-terminal residue" evidence="5">
    <location>
        <position position="1"/>
    </location>
</feature>
<dbReference type="InterPro" id="IPR036880">
    <property type="entry name" value="Kunitz_BPTI_sf"/>
</dbReference>
<evidence type="ECO:0000313" key="4">
    <source>
        <dbReference type="Proteomes" id="UP000504627"/>
    </source>
</evidence>
<dbReference type="Proteomes" id="UP000504627">
    <property type="component" value="Unplaced"/>
</dbReference>
<dbReference type="AlphaFoldDB" id="A0A7R5K5C8"/>
<feature type="compositionally biased region" description="Basic residues" evidence="2">
    <location>
        <begin position="1"/>
        <end position="11"/>
    </location>
</feature>
<evidence type="ECO:0000256" key="1">
    <source>
        <dbReference type="ARBA" id="ARBA00023157"/>
    </source>
</evidence>
<sequence length="179" mass="19277">GPPGKRGKSRIGLRGPPGMDGPKGARGENGPAGPKGEKGDPGLTEEEVKELVRSELRCSGDCGGESGMVLLEKEATPEEATNPREWEQSQGIRREFPASCLQPMDEGSCQDYSLLWYFHPEAKACRPFLFGGCRGNGNRFPSRRECERRCGASAGKAAPGVLQIQPGGREKQGNLDHQL</sequence>
<dbReference type="FunFam" id="4.10.410.10:FF:000020">
    <property type="entry name" value="Collagen, type VI, alpha 3"/>
    <property type="match status" value="1"/>
</dbReference>
<keyword evidence="4" id="KW-1185">Reference proteome</keyword>
<dbReference type="GO" id="GO:0005615">
    <property type="term" value="C:extracellular space"/>
    <property type="evidence" value="ECO:0007669"/>
    <property type="project" value="TreeGrafter"/>
</dbReference>
<organism evidence="4 5">
    <name type="scientific">Pipra filicauda</name>
    <name type="common">Wire-tailed manakin</name>
    <dbReference type="NCBI Taxonomy" id="649802"/>
    <lineage>
        <taxon>Eukaryota</taxon>
        <taxon>Metazoa</taxon>
        <taxon>Chordata</taxon>
        <taxon>Craniata</taxon>
        <taxon>Vertebrata</taxon>
        <taxon>Euteleostomi</taxon>
        <taxon>Archelosauria</taxon>
        <taxon>Archosauria</taxon>
        <taxon>Dinosauria</taxon>
        <taxon>Saurischia</taxon>
        <taxon>Theropoda</taxon>
        <taxon>Coelurosauria</taxon>
        <taxon>Aves</taxon>
        <taxon>Neognathae</taxon>
        <taxon>Neoaves</taxon>
        <taxon>Telluraves</taxon>
        <taxon>Australaves</taxon>
        <taxon>Passeriformes</taxon>
        <taxon>Pipridae</taxon>
        <taxon>Pipra</taxon>
    </lineage>
</organism>
<dbReference type="InterPro" id="IPR020901">
    <property type="entry name" value="Prtase_inh_Kunz-CS"/>
</dbReference>
<dbReference type="PANTHER" id="PTHR10083:SF374">
    <property type="entry name" value="BPTI_KUNITZ INHIBITOR DOMAIN-CONTAINING PROTEIN"/>
    <property type="match status" value="1"/>
</dbReference>
<evidence type="ECO:0000256" key="2">
    <source>
        <dbReference type="SAM" id="MobiDB-lite"/>
    </source>
</evidence>
<dbReference type="PROSITE" id="PS00280">
    <property type="entry name" value="BPTI_KUNITZ_1"/>
    <property type="match status" value="1"/>
</dbReference>
<gene>
    <name evidence="5" type="primary">LOC120322765</name>
</gene>
<dbReference type="Pfam" id="PF00014">
    <property type="entry name" value="Kunitz_BPTI"/>
    <property type="match status" value="1"/>
</dbReference>
<dbReference type="RefSeq" id="XP_039234890.1">
    <property type="nucleotide sequence ID" value="XM_039378956.1"/>
</dbReference>
<dbReference type="PRINTS" id="PR00759">
    <property type="entry name" value="BASICPTASE"/>
</dbReference>
<name>A0A7R5K5C8_9PASS</name>
<dbReference type="SMART" id="SM00131">
    <property type="entry name" value="KU"/>
    <property type="match status" value="1"/>
</dbReference>
<dbReference type="Gene3D" id="4.10.410.10">
    <property type="entry name" value="Pancreatic trypsin inhibitor Kunitz domain"/>
    <property type="match status" value="1"/>
</dbReference>
<dbReference type="GeneID" id="120322765"/>
<evidence type="ECO:0000259" key="3">
    <source>
        <dbReference type="PROSITE" id="PS50279"/>
    </source>
</evidence>
<dbReference type="InterPro" id="IPR050098">
    <property type="entry name" value="TFPI/VKTCI-like"/>
</dbReference>
<dbReference type="Gene3D" id="1.20.5.320">
    <property type="entry name" value="6-Phosphogluconate Dehydrogenase, domain 3"/>
    <property type="match status" value="1"/>
</dbReference>
<accession>A0A7R5K5C8</accession>
<feature type="region of interest" description="Disordered" evidence="2">
    <location>
        <begin position="1"/>
        <end position="49"/>
    </location>
</feature>
<feature type="domain" description="BPTI/Kunitz inhibitor" evidence="3">
    <location>
        <begin position="100"/>
        <end position="150"/>
    </location>
</feature>